<keyword evidence="3" id="KW-1003">Cell membrane</keyword>
<dbReference type="InterPro" id="IPR003439">
    <property type="entry name" value="ABC_transporter-like_ATP-bd"/>
</dbReference>
<dbReference type="FunFam" id="3.40.50.300:FF:000140">
    <property type="entry name" value="Lipid A export ATP-binding/permease protein MsbA"/>
    <property type="match status" value="1"/>
</dbReference>
<dbReference type="AlphaFoldDB" id="A0A6S7CY75"/>
<dbReference type="PROSITE" id="PS00211">
    <property type="entry name" value="ABC_TRANSPORTER_1"/>
    <property type="match status" value="1"/>
</dbReference>
<dbReference type="SUPFAM" id="SSF52540">
    <property type="entry name" value="P-loop containing nucleoside triphosphate hydrolases"/>
    <property type="match status" value="1"/>
</dbReference>
<accession>A0A6S7CY75</accession>
<sequence length="597" mass="65335">MSAKPTLSKPIGSGEASSPAVVFRRLWPYIKPLLWVVVGAIIAMAVSAATDAAIPALLKPLLDKGFGAHASDNARWFVPVAVIGLALVRGVSQYASGYLLAYVSNRILLDLRLKMFNRMIHTSVAFFQRETASTVINAIVFEVNQILNVLLSVMVTLVRDSLTVIFLLGYLFYLNWRLTLIVAVLLPGIGWLVGKINRRLRRLNREHQLLTNELSYIVEETVGGYKVVKVHNGEQYEIDRFTAMSKRLRGYAMRMTVSGGLAQPLTQFLASIALAVVITIAVVQSSSDQTTVGGFVAFVTSMLLIISPLKHLMDVNQPLQRGMTACELIFGLIDEPSEPEGRGKALERARGEVEFRDVSFTYGTSATHNRHTLDRVSFKVAPGEMVALAGPSGSGKTTLVNLLPRFFDPTGGAILVDGVALPEYGLHALRSQIAMVSQDVVLFNDTVANNVAYGQTADPEKVKAALRAANLWDTVEAMPNGIDTLVGDNGMMLSGGQRQRLAIARAIYKDAPILILDEATSALDSESERHVQSALETLMKGRTTLVIAHRLSTIERADRILVMEAGRIVERGSHRELLKENGLYAHLHRIQFQQNAA</sequence>
<dbReference type="InterPro" id="IPR003593">
    <property type="entry name" value="AAA+_ATPase"/>
</dbReference>
<feature type="transmembrane region" description="Helical" evidence="13">
    <location>
        <begin position="176"/>
        <end position="194"/>
    </location>
</feature>
<keyword evidence="12" id="KW-0175">Coiled coil</keyword>
<evidence type="ECO:0000259" key="15">
    <source>
        <dbReference type="PROSITE" id="PS50929"/>
    </source>
</evidence>
<dbReference type="EMBL" id="CADIKK010000014">
    <property type="protein sequence ID" value="CAB3791093.1"/>
    <property type="molecule type" value="Genomic_DNA"/>
</dbReference>
<evidence type="ECO:0000256" key="4">
    <source>
        <dbReference type="ARBA" id="ARBA00022519"/>
    </source>
</evidence>
<keyword evidence="9 13" id="KW-1133">Transmembrane helix</keyword>
<feature type="transmembrane region" description="Helical" evidence="13">
    <location>
        <begin position="295"/>
        <end position="313"/>
    </location>
</feature>
<dbReference type="InterPro" id="IPR011527">
    <property type="entry name" value="ABC1_TM_dom"/>
</dbReference>
<evidence type="ECO:0000256" key="1">
    <source>
        <dbReference type="ARBA" id="ARBA00004651"/>
    </source>
</evidence>
<protein>
    <submittedName>
        <fullName evidence="16">Lipid A export ATP-binding/permease protein MsbA</fullName>
    </submittedName>
</protein>
<evidence type="ECO:0000256" key="2">
    <source>
        <dbReference type="ARBA" id="ARBA00022448"/>
    </source>
</evidence>
<feature type="domain" description="ABC transmembrane type-1" evidence="15">
    <location>
        <begin position="38"/>
        <end position="321"/>
    </location>
</feature>
<dbReference type="GO" id="GO:0034040">
    <property type="term" value="F:ATPase-coupled lipid transmembrane transporter activity"/>
    <property type="evidence" value="ECO:0007669"/>
    <property type="project" value="InterPro"/>
</dbReference>
<dbReference type="SMART" id="SM00382">
    <property type="entry name" value="AAA"/>
    <property type="match status" value="1"/>
</dbReference>
<keyword evidence="2" id="KW-0813">Transport</keyword>
<evidence type="ECO:0000256" key="5">
    <source>
        <dbReference type="ARBA" id="ARBA00022692"/>
    </source>
</evidence>
<dbReference type="CDD" id="cd18552">
    <property type="entry name" value="ABC_6TM_MsbA_like"/>
    <property type="match status" value="1"/>
</dbReference>
<proteinExistence type="predicted"/>
<evidence type="ECO:0000313" key="17">
    <source>
        <dbReference type="Proteomes" id="UP000494365"/>
    </source>
</evidence>
<evidence type="ECO:0000256" key="11">
    <source>
        <dbReference type="ARBA" id="ARBA00023136"/>
    </source>
</evidence>
<keyword evidence="17" id="KW-1185">Reference proteome</keyword>
<feature type="transmembrane region" description="Helical" evidence="13">
    <location>
        <begin position="33"/>
        <end position="56"/>
    </location>
</feature>
<organism evidence="16 17">
    <name type="scientific">Paraburkholderia ultramafica</name>
    <dbReference type="NCBI Taxonomy" id="1544867"/>
    <lineage>
        <taxon>Bacteria</taxon>
        <taxon>Pseudomonadati</taxon>
        <taxon>Pseudomonadota</taxon>
        <taxon>Betaproteobacteria</taxon>
        <taxon>Burkholderiales</taxon>
        <taxon>Burkholderiaceae</taxon>
        <taxon>Paraburkholderia</taxon>
    </lineage>
</organism>
<dbReference type="GO" id="GO:0005886">
    <property type="term" value="C:plasma membrane"/>
    <property type="evidence" value="ECO:0007669"/>
    <property type="project" value="UniProtKB-SubCell"/>
</dbReference>
<keyword evidence="4" id="KW-0997">Cell inner membrane</keyword>
<feature type="transmembrane region" description="Helical" evidence="13">
    <location>
        <begin position="146"/>
        <end position="170"/>
    </location>
</feature>
<feature type="transmembrane region" description="Helical" evidence="13">
    <location>
        <begin position="261"/>
        <end position="283"/>
    </location>
</feature>
<dbReference type="PROSITE" id="PS50929">
    <property type="entry name" value="ABC_TM1F"/>
    <property type="match status" value="1"/>
</dbReference>
<dbReference type="PANTHER" id="PTHR43394">
    <property type="entry name" value="ATP-DEPENDENT PERMEASE MDL1, MITOCHONDRIAL"/>
    <property type="match status" value="1"/>
</dbReference>
<feature type="domain" description="ABC transporter" evidence="14">
    <location>
        <begin position="353"/>
        <end position="590"/>
    </location>
</feature>
<keyword evidence="6" id="KW-0547">Nucleotide-binding</keyword>
<name>A0A6S7CY75_9BURK</name>
<dbReference type="InterPro" id="IPR036640">
    <property type="entry name" value="ABC1_TM_sf"/>
</dbReference>
<dbReference type="SUPFAM" id="SSF90123">
    <property type="entry name" value="ABC transporter transmembrane region"/>
    <property type="match status" value="1"/>
</dbReference>
<evidence type="ECO:0000259" key="14">
    <source>
        <dbReference type="PROSITE" id="PS50893"/>
    </source>
</evidence>
<dbReference type="GO" id="GO:0015421">
    <property type="term" value="F:ABC-type oligopeptide transporter activity"/>
    <property type="evidence" value="ECO:0007669"/>
    <property type="project" value="TreeGrafter"/>
</dbReference>
<evidence type="ECO:0000256" key="9">
    <source>
        <dbReference type="ARBA" id="ARBA00022989"/>
    </source>
</evidence>
<dbReference type="Pfam" id="PF00005">
    <property type="entry name" value="ABC_tran"/>
    <property type="match status" value="1"/>
</dbReference>
<keyword evidence="5 13" id="KW-0812">Transmembrane</keyword>
<feature type="transmembrane region" description="Helical" evidence="13">
    <location>
        <begin position="76"/>
        <end position="103"/>
    </location>
</feature>
<feature type="coiled-coil region" evidence="12">
    <location>
        <begin position="193"/>
        <end position="220"/>
    </location>
</feature>
<evidence type="ECO:0000256" key="8">
    <source>
        <dbReference type="ARBA" id="ARBA00022967"/>
    </source>
</evidence>
<reference evidence="16 17" key="1">
    <citation type="submission" date="2020-04" db="EMBL/GenBank/DDBJ databases">
        <authorList>
            <person name="De Canck E."/>
        </authorList>
    </citation>
    <scope>NUCLEOTIDE SEQUENCE [LARGE SCALE GENOMIC DNA]</scope>
    <source>
        <strain evidence="16 17">LMG 28614</strain>
    </source>
</reference>
<evidence type="ECO:0000256" key="10">
    <source>
        <dbReference type="ARBA" id="ARBA00023055"/>
    </source>
</evidence>
<keyword evidence="10" id="KW-0445">Lipid transport</keyword>
<dbReference type="Pfam" id="PF00664">
    <property type="entry name" value="ABC_membrane"/>
    <property type="match status" value="1"/>
</dbReference>
<dbReference type="Gene3D" id="3.40.50.300">
    <property type="entry name" value="P-loop containing nucleotide triphosphate hydrolases"/>
    <property type="match status" value="1"/>
</dbReference>
<dbReference type="InterPro" id="IPR027417">
    <property type="entry name" value="P-loop_NTPase"/>
</dbReference>
<keyword evidence="7 16" id="KW-0067">ATP-binding</keyword>
<dbReference type="InterPro" id="IPR039421">
    <property type="entry name" value="Type_1_exporter"/>
</dbReference>
<dbReference type="PROSITE" id="PS50893">
    <property type="entry name" value="ABC_TRANSPORTER_2"/>
    <property type="match status" value="1"/>
</dbReference>
<dbReference type="Proteomes" id="UP000494365">
    <property type="component" value="Unassembled WGS sequence"/>
</dbReference>
<dbReference type="InterPro" id="IPR011917">
    <property type="entry name" value="ABC_transpr_lipidA"/>
</dbReference>
<dbReference type="GO" id="GO:0005524">
    <property type="term" value="F:ATP binding"/>
    <property type="evidence" value="ECO:0007669"/>
    <property type="project" value="UniProtKB-KW"/>
</dbReference>
<dbReference type="InterPro" id="IPR017871">
    <property type="entry name" value="ABC_transporter-like_CS"/>
</dbReference>
<gene>
    <name evidence="16" type="primary">msbA</name>
    <name evidence="16" type="ORF">LMG28614_03221</name>
</gene>
<dbReference type="GO" id="GO:0016887">
    <property type="term" value="F:ATP hydrolysis activity"/>
    <property type="evidence" value="ECO:0007669"/>
    <property type="project" value="InterPro"/>
</dbReference>
<evidence type="ECO:0000256" key="13">
    <source>
        <dbReference type="SAM" id="Phobius"/>
    </source>
</evidence>
<keyword evidence="11 13" id="KW-0472">Membrane</keyword>
<evidence type="ECO:0000256" key="7">
    <source>
        <dbReference type="ARBA" id="ARBA00022840"/>
    </source>
</evidence>
<evidence type="ECO:0000256" key="12">
    <source>
        <dbReference type="SAM" id="Coils"/>
    </source>
</evidence>
<dbReference type="Gene3D" id="1.20.1560.10">
    <property type="entry name" value="ABC transporter type 1, transmembrane domain"/>
    <property type="match status" value="1"/>
</dbReference>
<evidence type="ECO:0000256" key="3">
    <source>
        <dbReference type="ARBA" id="ARBA00022475"/>
    </source>
</evidence>
<dbReference type="RefSeq" id="WP_175150491.1">
    <property type="nucleotide sequence ID" value="NZ_CADIKK010000014.1"/>
</dbReference>
<dbReference type="PANTHER" id="PTHR43394:SF1">
    <property type="entry name" value="ATP-BINDING CASSETTE SUB-FAMILY B MEMBER 10, MITOCHONDRIAL"/>
    <property type="match status" value="1"/>
</dbReference>
<evidence type="ECO:0000313" key="16">
    <source>
        <dbReference type="EMBL" id="CAB3791093.1"/>
    </source>
</evidence>
<keyword evidence="8" id="KW-1278">Translocase</keyword>
<comment type="subcellular location">
    <subcellularLocation>
        <location evidence="1">Cell membrane</location>
        <topology evidence="1">Multi-pass membrane protein</topology>
    </subcellularLocation>
</comment>
<dbReference type="NCBIfam" id="TIGR02203">
    <property type="entry name" value="MsbA_lipidA"/>
    <property type="match status" value="1"/>
</dbReference>
<evidence type="ECO:0000256" key="6">
    <source>
        <dbReference type="ARBA" id="ARBA00022741"/>
    </source>
</evidence>